<organism evidence="4 5">
    <name type="scientific">Exophiala spinifera</name>
    <dbReference type="NCBI Taxonomy" id="91928"/>
    <lineage>
        <taxon>Eukaryota</taxon>
        <taxon>Fungi</taxon>
        <taxon>Dikarya</taxon>
        <taxon>Ascomycota</taxon>
        <taxon>Pezizomycotina</taxon>
        <taxon>Eurotiomycetes</taxon>
        <taxon>Chaetothyriomycetidae</taxon>
        <taxon>Chaetothyriales</taxon>
        <taxon>Herpotrichiellaceae</taxon>
        <taxon>Exophiala</taxon>
    </lineage>
</organism>
<dbReference type="Pfam" id="PF17171">
    <property type="entry name" value="GST_C_6"/>
    <property type="match status" value="1"/>
</dbReference>
<accession>A0A0D2B429</accession>
<dbReference type="GeneID" id="27335706"/>
<dbReference type="Proteomes" id="UP000053328">
    <property type="component" value="Unassembled WGS sequence"/>
</dbReference>
<evidence type="ECO:0000313" key="5">
    <source>
        <dbReference type="Proteomes" id="UP000053328"/>
    </source>
</evidence>
<feature type="compositionally biased region" description="Polar residues" evidence="1">
    <location>
        <begin position="110"/>
        <end position="120"/>
    </location>
</feature>
<feature type="compositionally biased region" description="Low complexity" evidence="1">
    <location>
        <begin position="12"/>
        <end position="26"/>
    </location>
</feature>
<dbReference type="GO" id="GO:0001401">
    <property type="term" value="C:SAM complex"/>
    <property type="evidence" value="ECO:0007669"/>
    <property type="project" value="TreeGrafter"/>
</dbReference>
<dbReference type="PANTHER" id="PTHR12289:SF44">
    <property type="entry name" value="OUTER MEMBRANE PROTEIN (SAM35), PUTATIVE (AFU_ORTHOLOGUE AFUA_1G13180)-RELATED"/>
    <property type="match status" value="1"/>
</dbReference>
<evidence type="ECO:0008006" key="6">
    <source>
        <dbReference type="Google" id="ProtNLM"/>
    </source>
</evidence>
<dbReference type="AlphaFoldDB" id="A0A0D2B429"/>
<dbReference type="OrthoDB" id="198787at2759"/>
<protein>
    <recommendedName>
        <fullName evidence="6">Mitochondrial outer membrane protein</fullName>
    </recommendedName>
</protein>
<dbReference type="CDD" id="cd03193">
    <property type="entry name" value="GST_C_Metaxin"/>
    <property type="match status" value="1"/>
</dbReference>
<dbReference type="EMBL" id="KN847497">
    <property type="protein sequence ID" value="KIW13435.1"/>
    <property type="molecule type" value="Genomic_DNA"/>
</dbReference>
<evidence type="ECO:0000256" key="1">
    <source>
        <dbReference type="SAM" id="MobiDB-lite"/>
    </source>
</evidence>
<feature type="domain" description="Thioredoxin-like fold" evidence="3">
    <location>
        <begin position="91"/>
        <end position="187"/>
    </location>
</feature>
<dbReference type="InterPro" id="IPR012336">
    <property type="entry name" value="Thioredoxin-like_fold"/>
</dbReference>
<dbReference type="VEuPathDB" id="FungiDB:PV08_08623"/>
<evidence type="ECO:0000313" key="4">
    <source>
        <dbReference type="EMBL" id="KIW13435.1"/>
    </source>
</evidence>
<reference evidence="4 5" key="1">
    <citation type="submission" date="2015-01" db="EMBL/GenBank/DDBJ databases">
        <title>The Genome Sequence of Exophiala spinifera CBS89968.</title>
        <authorList>
            <consortium name="The Broad Institute Genomics Platform"/>
            <person name="Cuomo C."/>
            <person name="de Hoog S."/>
            <person name="Gorbushina A."/>
            <person name="Stielow B."/>
            <person name="Teixiera M."/>
            <person name="Abouelleil A."/>
            <person name="Chapman S.B."/>
            <person name="Priest M."/>
            <person name="Young S.K."/>
            <person name="Wortman J."/>
            <person name="Nusbaum C."/>
            <person name="Birren B."/>
        </authorList>
    </citation>
    <scope>NUCLEOTIDE SEQUENCE [LARGE SCALE GENOMIC DNA]</scope>
    <source>
        <strain evidence="4 5">CBS 89968</strain>
    </source>
</reference>
<gene>
    <name evidence="4" type="ORF">PV08_08623</name>
</gene>
<evidence type="ECO:0000259" key="3">
    <source>
        <dbReference type="Pfam" id="PF17172"/>
    </source>
</evidence>
<dbReference type="HOGENOM" id="CLU_055680_0_0_1"/>
<dbReference type="RefSeq" id="XP_016233651.1">
    <property type="nucleotide sequence ID" value="XM_016382948.1"/>
</dbReference>
<proteinExistence type="predicted"/>
<dbReference type="Pfam" id="PF17172">
    <property type="entry name" value="GST_N_4"/>
    <property type="match status" value="1"/>
</dbReference>
<evidence type="ECO:0000259" key="2">
    <source>
        <dbReference type="Pfam" id="PF17171"/>
    </source>
</evidence>
<name>A0A0D2B429_9EURO</name>
<dbReference type="InterPro" id="IPR050931">
    <property type="entry name" value="Mito_Protein_Transport_Metaxin"/>
</dbReference>
<dbReference type="STRING" id="91928.A0A0D2B429"/>
<feature type="region of interest" description="Disordered" evidence="1">
    <location>
        <begin position="1"/>
        <end position="26"/>
    </location>
</feature>
<sequence length="321" mass="36525">MGLEMNEEKKIATNTSSRAARNASKSKAQDPSAFSWFSLPQPIKRIFDRFPLIVYPPNVLPQRAPGRRSENILYIFQSDVPPSRDAPSFNPSCLKWQAYLKFHGIPLRTRPSNNHASPTGSLPFLLPASQEDQRPPSPVPANRLARWVVSQGGKEEAVHVRQDVYTALIDHNIRSAWLYYLYLDEHNFQAVAWPMYVASASSTWAVRTELARQLRNAARDELLKTSAMIDQQELYSKADEAFQALSTLLGEQKFFFGQTTPGLFDASLFAYTQIILDDDLDWRTLVLKTALQKYENLVHHRARLVRGFFSGRTPSVHSMDE</sequence>
<keyword evidence="5" id="KW-1185">Reference proteome</keyword>
<dbReference type="GO" id="GO:0007005">
    <property type="term" value="P:mitochondrion organization"/>
    <property type="evidence" value="ECO:0007669"/>
    <property type="project" value="TreeGrafter"/>
</dbReference>
<dbReference type="InterPro" id="IPR033468">
    <property type="entry name" value="Metaxin_GST"/>
</dbReference>
<feature type="domain" description="Metaxin glutathione S-transferase" evidence="2">
    <location>
        <begin position="238"/>
        <end position="303"/>
    </location>
</feature>
<feature type="compositionally biased region" description="Basic and acidic residues" evidence="1">
    <location>
        <begin position="1"/>
        <end position="11"/>
    </location>
</feature>
<feature type="region of interest" description="Disordered" evidence="1">
    <location>
        <begin position="110"/>
        <end position="140"/>
    </location>
</feature>
<dbReference type="PANTHER" id="PTHR12289">
    <property type="entry name" value="METAXIN RELATED"/>
    <property type="match status" value="1"/>
</dbReference>